<dbReference type="InterPro" id="IPR036388">
    <property type="entry name" value="WH-like_DNA-bd_sf"/>
</dbReference>
<dbReference type="Pfam" id="PF12802">
    <property type="entry name" value="MarR_2"/>
    <property type="match status" value="1"/>
</dbReference>
<comment type="caution">
    <text evidence="2">The sequence shown here is derived from an EMBL/GenBank/DDBJ whole genome shotgun (WGS) entry which is preliminary data.</text>
</comment>
<reference evidence="2 3" key="1">
    <citation type="journal article" date="2019" name="Int. J. Syst. Evol. Microbiol.">
        <title>The Global Catalogue of Microorganisms (GCM) 10K type strain sequencing project: providing services to taxonomists for standard genome sequencing and annotation.</title>
        <authorList>
            <consortium name="The Broad Institute Genomics Platform"/>
            <consortium name="The Broad Institute Genome Sequencing Center for Infectious Disease"/>
            <person name="Wu L."/>
            <person name="Ma J."/>
        </authorList>
    </citation>
    <scope>NUCLEOTIDE SEQUENCE [LARGE SCALE GENOMIC DNA]</scope>
    <source>
        <strain evidence="2 3">NBRC 111368</strain>
    </source>
</reference>
<proteinExistence type="predicted"/>
<keyword evidence="3" id="KW-1185">Reference proteome</keyword>
<dbReference type="InterPro" id="IPR036390">
    <property type="entry name" value="WH_DNA-bd_sf"/>
</dbReference>
<feature type="domain" description="HTH marR-type" evidence="1">
    <location>
        <begin position="1"/>
        <end position="79"/>
    </location>
</feature>
<dbReference type="PROSITE" id="PS50995">
    <property type="entry name" value="HTH_MARR_2"/>
    <property type="match status" value="1"/>
</dbReference>
<name>A0ABD5RWJ7_9EURY</name>
<dbReference type="AlphaFoldDB" id="A0ABD5RWJ7"/>
<dbReference type="GO" id="GO:0006355">
    <property type="term" value="P:regulation of DNA-templated transcription"/>
    <property type="evidence" value="ECO:0007669"/>
    <property type="project" value="UniProtKB-ARBA"/>
</dbReference>
<protein>
    <submittedName>
        <fullName evidence="2">MarR family winged helix-turn-helix transcriptional regulator</fullName>
    </submittedName>
</protein>
<organism evidence="2 3">
    <name type="scientific">Halobium palmae</name>
    <dbReference type="NCBI Taxonomy" id="1776492"/>
    <lineage>
        <taxon>Archaea</taxon>
        <taxon>Methanobacteriati</taxon>
        <taxon>Methanobacteriota</taxon>
        <taxon>Stenosarchaea group</taxon>
        <taxon>Halobacteria</taxon>
        <taxon>Halobacteriales</taxon>
        <taxon>Haloferacaceae</taxon>
        <taxon>Halobium</taxon>
    </lineage>
</organism>
<sequence length="79" mass="9150">MSEQLHTTLTSLDLSPIEELVLRILEDEAPLTRAELLDETRASERSVDRAVTRLEEHGCVERRRDPFDLRSTVIDYPDE</sequence>
<accession>A0ABD5RWJ7</accession>
<dbReference type="Gene3D" id="1.10.10.10">
    <property type="entry name" value="Winged helix-like DNA-binding domain superfamily/Winged helix DNA-binding domain"/>
    <property type="match status" value="1"/>
</dbReference>
<dbReference type="InterPro" id="IPR000835">
    <property type="entry name" value="HTH_MarR-typ"/>
</dbReference>
<evidence type="ECO:0000259" key="1">
    <source>
        <dbReference type="PROSITE" id="PS50995"/>
    </source>
</evidence>
<dbReference type="Proteomes" id="UP001596328">
    <property type="component" value="Unassembled WGS sequence"/>
</dbReference>
<evidence type="ECO:0000313" key="3">
    <source>
        <dbReference type="Proteomes" id="UP001596328"/>
    </source>
</evidence>
<gene>
    <name evidence="2" type="ORF">ACFQE1_04355</name>
</gene>
<dbReference type="EMBL" id="JBHSWU010000030">
    <property type="protein sequence ID" value="MFC6723631.1"/>
    <property type="molecule type" value="Genomic_DNA"/>
</dbReference>
<dbReference type="SUPFAM" id="SSF46785">
    <property type="entry name" value="Winged helix' DNA-binding domain"/>
    <property type="match status" value="1"/>
</dbReference>
<evidence type="ECO:0000313" key="2">
    <source>
        <dbReference type="EMBL" id="MFC6723631.1"/>
    </source>
</evidence>